<evidence type="ECO:0000313" key="7">
    <source>
        <dbReference type="EMBL" id="EKX99914.1"/>
    </source>
</evidence>
<dbReference type="NCBIfam" id="TIGR00773">
    <property type="entry name" value="NhaA"/>
    <property type="match status" value="1"/>
</dbReference>
<evidence type="ECO:0000256" key="3">
    <source>
        <dbReference type="ARBA" id="ARBA00022692"/>
    </source>
</evidence>
<dbReference type="InterPro" id="IPR004670">
    <property type="entry name" value="NhaA"/>
</dbReference>
<dbReference type="STRING" id="1127696.HMPREF9134_01823"/>
<dbReference type="Pfam" id="PF06965">
    <property type="entry name" value="Na_H_antiport_1"/>
    <property type="match status" value="1"/>
</dbReference>
<dbReference type="RefSeq" id="WP_005468170.1">
    <property type="nucleotide sequence ID" value="NZ_KB291037.1"/>
</dbReference>
<reference evidence="7 8" key="1">
    <citation type="submission" date="2012-05" db="EMBL/GenBank/DDBJ databases">
        <authorList>
            <person name="Weinstock G."/>
            <person name="Sodergren E."/>
            <person name="Lobos E.A."/>
            <person name="Fulton L."/>
            <person name="Fulton R."/>
            <person name="Courtney L."/>
            <person name="Fronick C."/>
            <person name="O'Laughlin M."/>
            <person name="Godfrey J."/>
            <person name="Wilson R.M."/>
            <person name="Miner T."/>
            <person name="Farmer C."/>
            <person name="Delehaunty K."/>
            <person name="Cordes M."/>
            <person name="Minx P."/>
            <person name="Tomlinson C."/>
            <person name="Chen J."/>
            <person name="Wollam A."/>
            <person name="Pepin K.H."/>
            <person name="Bhonagiri V."/>
            <person name="Zhang X."/>
            <person name="Suruliraj S."/>
            <person name="Warren W."/>
            <person name="Mitreva M."/>
            <person name="Mardis E.R."/>
            <person name="Wilson R.K."/>
        </authorList>
    </citation>
    <scope>NUCLEOTIDE SEQUENCE [LARGE SCALE GENOMIC DNA]</scope>
    <source>
        <strain evidence="7 8">F0037</strain>
    </source>
</reference>
<dbReference type="eggNOG" id="COG3004">
    <property type="taxonomic scope" value="Bacteria"/>
</dbReference>
<evidence type="ECO:0000313" key="8">
    <source>
        <dbReference type="Proteomes" id="UP000010408"/>
    </source>
</evidence>
<keyword evidence="6" id="KW-0050">Antiport</keyword>
<dbReference type="Proteomes" id="UP000010408">
    <property type="component" value="Unassembled WGS sequence"/>
</dbReference>
<dbReference type="PANTHER" id="PTHR30341:SF0">
    <property type="entry name" value="NA(+)_H(+) ANTIPORTER NHAA"/>
    <property type="match status" value="1"/>
</dbReference>
<comment type="subcellular location">
    <subcellularLocation>
        <location evidence="1">Cell inner membrane</location>
        <topology evidence="1">Multi-pass membrane protein</topology>
    </subcellularLocation>
    <subcellularLocation>
        <location evidence="6">Cell membrane</location>
        <topology evidence="6">Multi-pass membrane protein</topology>
    </subcellularLocation>
</comment>
<dbReference type="Gene3D" id="1.20.1530.10">
    <property type="entry name" value="Na+/H+ antiporter like domain"/>
    <property type="match status" value="1"/>
</dbReference>
<evidence type="ECO:0000256" key="5">
    <source>
        <dbReference type="ARBA" id="ARBA00023136"/>
    </source>
</evidence>
<evidence type="ECO:0000256" key="4">
    <source>
        <dbReference type="ARBA" id="ARBA00022989"/>
    </source>
</evidence>
<feature type="transmembrane region" description="Helical" evidence="6">
    <location>
        <begin position="419"/>
        <end position="438"/>
    </location>
</feature>
<feature type="transmembrane region" description="Helical" evidence="6">
    <location>
        <begin position="108"/>
        <end position="129"/>
    </location>
</feature>
<dbReference type="InterPro" id="IPR023171">
    <property type="entry name" value="Na/H_antiporter_dom_sf"/>
</dbReference>
<keyword evidence="6" id="KW-0915">Sodium</keyword>
<feature type="transmembrane region" description="Helical" evidence="6">
    <location>
        <begin position="193"/>
        <end position="210"/>
    </location>
</feature>
<dbReference type="GO" id="GO:0005886">
    <property type="term" value="C:plasma membrane"/>
    <property type="evidence" value="ECO:0007669"/>
    <property type="project" value="UniProtKB-SubCell"/>
</dbReference>
<evidence type="ECO:0000256" key="1">
    <source>
        <dbReference type="ARBA" id="ARBA00004429"/>
    </source>
</evidence>
<evidence type="ECO:0000256" key="6">
    <source>
        <dbReference type="HAMAP-Rule" id="MF_01844"/>
    </source>
</evidence>
<feature type="transmembrane region" description="Helical" evidence="6">
    <location>
        <begin position="79"/>
        <end position="96"/>
    </location>
</feature>
<keyword evidence="5 6" id="KW-0472">Membrane</keyword>
<dbReference type="AlphaFoldDB" id="L1N9H0"/>
<comment type="similarity">
    <text evidence="6">Belongs to the NhaA Na(+)/H(+) (TC 2.A.33) antiporter family.</text>
</comment>
<dbReference type="PANTHER" id="PTHR30341">
    <property type="entry name" value="SODIUM ION/PROTON ANTIPORTER NHAA-RELATED"/>
    <property type="match status" value="1"/>
</dbReference>
<sequence>MSTDSTQHRSLAQRLYALRPNPTVLLFIATIAAILIANSPWNDAYNAFLNHPVHIAVGDVDIFRHAGHTMTVSQVVNDALMAIFFFLVGLEIKQELLVGELSSPKKALLPIIAALGGMVVPVLFFLAIANQHPQSIGAAIPMATDIAFALAVLTALGSRVPKSLRIFLAALAVVDDIGGIIVIAIFYSTHISWLPLGIGFALLGITLLLGRLKIHTLEPYIILGIAVWALFLQSGIHPTIAGVLIALCLPAGTKVHIGKLSSYLSDLTSRLSTEAREAKGALVLSHEQLKIIGGIKSTVTKAISPVQIIEHAIAPLVNYVILPLFAFVNAGITFGGITPEGLLGVPLAIFLGLFPGKAIGITLFTWAAIRMGICAAPVGMNLKRLIGLSILGGIGFTVSLFIANLSYDDPSMLAMLNEAKLGIFVGTIVSGIVGYALLYHILPRGERSEVSETH</sequence>
<dbReference type="HOGENOM" id="CLU_015803_1_2_10"/>
<dbReference type="PATRIC" id="fig|1127696.3.peg.1658"/>
<comment type="caution">
    <text evidence="7">The sequence shown here is derived from an EMBL/GenBank/DDBJ whole genome shotgun (WGS) entry which is preliminary data.</text>
</comment>
<dbReference type="GO" id="GO:0006885">
    <property type="term" value="P:regulation of pH"/>
    <property type="evidence" value="ECO:0007669"/>
    <property type="project" value="UniProtKB-UniRule"/>
</dbReference>
<keyword evidence="4 6" id="KW-1133">Transmembrane helix</keyword>
<keyword evidence="3 6" id="KW-0812">Transmembrane</keyword>
<feature type="transmembrane region" description="Helical" evidence="6">
    <location>
        <begin position="385"/>
        <end position="407"/>
    </location>
</feature>
<evidence type="ECO:0000256" key="2">
    <source>
        <dbReference type="ARBA" id="ARBA00022475"/>
    </source>
</evidence>
<feature type="transmembrane region" description="Helical" evidence="6">
    <location>
        <begin position="135"/>
        <end position="154"/>
    </location>
</feature>
<keyword evidence="6" id="KW-0739">Sodium transport</keyword>
<accession>L1N9H0</accession>
<comment type="function">
    <text evidence="6">Na(+)/H(+) antiporter that extrudes sodium in exchange for external protons.</text>
</comment>
<organism evidence="7 8">
    <name type="scientific">Porphyromonas catoniae F0037</name>
    <dbReference type="NCBI Taxonomy" id="1127696"/>
    <lineage>
        <taxon>Bacteria</taxon>
        <taxon>Pseudomonadati</taxon>
        <taxon>Bacteroidota</taxon>
        <taxon>Bacteroidia</taxon>
        <taxon>Bacteroidales</taxon>
        <taxon>Porphyromonadaceae</taxon>
        <taxon>Porphyromonas</taxon>
    </lineage>
</organism>
<feature type="transmembrane region" description="Helical" evidence="6">
    <location>
        <begin position="166"/>
        <end position="187"/>
    </location>
</feature>
<dbReference type="GO" id="GO:0015385">
    <property type="term" value="F:sodium:proton antiporter activity"/>
    <property type="evidence" value="ECO:0007669"/>
    <property type="project" value="UniProtKB-UniRule"/>
</dbReference>
<dbReference type="HAMAP" id="MF_01844">
    <property type="entry name" value="NhaA"/>
    <property type="match status" value="1"/>
</dbReference>
<keyword evidence="6" id="KW-0813">Transport</keyword>
<protein>
    <recommendedName>
        <fullName evidence="6">Na(+)/H(+) antiporter NhaA</fullName>
    </recommendedName>
    <alternativeName>
        <fullName evidence="6">Sodium/proton antiporter NhaA</fullName>
    </alternativeName>
</protein>
<feature type="transmembrane region" description="Helical" evidence="6">
    <location>
        <begin position="316"/>
        <end position="337"/>
    </location>
</feature>
<dbReference type="EMBL" id="AMEQ01000044">
    <property type="protein sequence ID" value="EKX99914.1"/>
    <property type="molecule type" value="Genomic_DNA"/>
</dbReference>
<name>L1N9H0_9PORP</name>
<comment type="catalytic activity">
    <reaction evidence="6">
        <text>Na(+)(in) + 2 H(+)(out) = Na(+)(out) + 2 H(+)(in)</text>
        <dbReference type="Rhea" id="RHEA:29251"/>
        <dbReference type="ChEBI" id="CHEBI:15378"/>
        <dbReference type="ChEBI" id="CHEBI:29101"/>
    </reaction>
</comment>
<gene>
    <name evidence="6" type="primary">nhaA</name>
    <name evidence="7" type="ORF">HMPREF9134_01823</name>
</gene>
<feature type="transmembrane region" description="Helical" evidence="6">
    <location>
        <begin position="349"/>
        <end position="373"/>
    </location>
</feature>
<keyword evidence="6" id="KW-0406">Ion transport</keyword>
<proteinExistence type="inferred from homology"/>
<feature type="transmembrane region" description="Helical" evidence="6">
    <location>
        <begin position="21"/>
        <end position="41"/>
    </location>
</feature>
<keyword evidence="2 6" id="KW-1003">Cell membrane</keyword>